<gene>
    <name evidence="6" type="ORF">JOC31_001857</name>
</gene>
<dbReference type="Pfam" id="PF07580">
    <property type="entry name" value="Peptidase_M26_C"/>
    <property type="match status" value="1"/>
</dbReference>
<feature type="domain" description="G5" evidence="5">
    <location>
        <begin position="122"/>
        <end position="208"/>
    </location>
</feature>
<dbReference type="Pfam" id="PF07501">
    <property type="entry name" value="G5"/>
    <property type="match status" value="2"/>
</dbReference>
<dbReference type="InterPro" id="IPR011505">
    <property type="entry name" value="Peptidase_M26_C_dom"/>
</dbReference>
<keyword evidence="7" id="KW-1185">Reference proteome</keyword>
<feature type="non-terminal residue" evidence="6">
    <location>
        <position position="1"/>
    </location>
</feature>
<evidence type="ECO:0000313" key="7">
    <source>
        <dbReference type="Proteomes" id="UP000809081"/>
    </source>
</evidence>
<comment type="caution">
    <text evidence="6">The sequence shown here is derived from an EMBL/GenBank/DDBJ whole genome shotgun (WGS) entry which is preliminary data.</text>
</comment>
<evidence type="ECO:0000256" key="1">
    <source>
        <dbReference type="ARBA" id="ARBA00022670"/>
    </source>
</evidence>
<feature type="region of interest" description="Disordered" evidence="4">
    <location>
        <begin position="378"/>
        <end position="431"/>
    </location>
</feature>
<proteinExistence type="predicted"/>
<organism evidence="6 7">
    <name type="scientific">Streptococcus saliviloxodontae</name>
    <dbReference type="NCBI Taxonomy" id="1349416"/>
    <lineage>
        <taxon>Bacteria</taxon>
        <taxon>Bacillati</taxon>
        <taxon>Bacillota</taxon>
        <taxon>Bacilli</taxon>
        <taxon>Lactobacillales</taxon>
        <taxon>Streptococcaceae</taxon>
        <taxon>Streptococcus</taxon>
    </lineage>
</organism>
<dbReference type="Proteomes" id="UP000809081">
    <property type="component" value="Unassembled WGS sequence"/>
</dbReference>
<dbReference type="Gene3D" id="2.20.230.10">
    <property type="entry name" value="Resuscitation-promoting factor rpfb"/>
    <property type="match status" value="2"/>
</dbReference>
<dbReference type="Gene3D" id="2.60.40.4300">
    <property type="match status" value="4"/>
</dbReference>
<dbReference type="PROSITE" id="PS51109">
    <property type="entry name" value="G5"/>
    <property type="match status" value="2"/>
</dbReference>
<sequence>TTESSTSATTSSDTSTTSTELTEEPPTVTSATATTELSTSATTSSDTSTTSTELTEELTTVTSATATTESRTSATTSAESTTTSTELTEEPTTVTSTTSSVASSEPTGSELTTITPISDSSMTSLSPSEDTSRDEIVAIPYQVVYEDDPTLASGLEIVTQDGVNGSKRLSYLNGALVSETVISSPVNKLIRRGTQSQTSTSIVVSESQVTSVDPKTSESTVYTSEITSVVEVTSEAQPVVRTEEQVIPYDVVYENDPSLEAGTESVVQEGINGSKTLTYVDGVLTTETILTQPIAKIIHIGTATKETVNRASLLASLGEAQTIPSSGYTSDSYSRLQAAIAQAMAVYNNDQASQADLDTVQATLSDVIRSLVPVSEVMSDSTVTSTEDTGSVSSAISSESQSSTSTSSETPSASTSSELPSSTSSDSSTSMATVNRDLLDAAIVNAESKKAEDYSPASWLVLETQLDQAKSVVADTSASQVQLDQAKEALESAMAALVVDKEKLQTLLASSQDYLAEDYSPESWTSLEAVIYQAKVILDQEDSKQFEIDRVGQELEAALSQLERVITETETKSVVRTISYQFEDGSQAADTVTQTATFSRVVKHNTVTGEGVYGAWDQASQLFQEVASPEKENYEASQTLVEALEVTADSSSLELSVTYKAKVEDVVETKTVSRKINFVHENGDQAFETLLQEVVFSRINHHNLATGTLDVGNWSEEQQTFESVQAPSLDNYELDQSVLGEEVVTPYSSNQEYTFTYHPILEERTSSKTLTRTINYVDDAGNILGEPLVEEVTFTRPEVYNKATGDIYYGNWDHETQTFAAHEVPEYSLYQTDSTIVPEQEVGPDDDSLQVTITYLPIKVESQETREVTRRVHLVDFQGNVLSDDLVQSQNFVRTVSKNLVTGETTYGDWDSDKAVLPEIVLPEIQGYEALDPKINAVELTADSSSIEQDAIYYQKSMKPSYDVSLPSKFIEIKDVDEAGLYQVDDTGLTSRVLSLTEVPTDLSHYYVTLDSDRFKKMQLAVSSITEVSRDGQSLYQISAVLPQIEASQSAGDALAHYDFYLAKQDSNLVGIKSFRQLLEAISENPAGSYVLANDLSAEDYDLSAGQTAYIQETFTGHLSGLNGGVAFAIHHLKAPLFAKLSGAEVSHLDLKSVAISSNASTVGALAQVAEKGSLISDVSVGGSIDVNYAVASYDDTLADTKDADLNLGGLVGKLSASNLDNVSFSGQIDSDTASVRYIRNGYLYYAYNNTGGLVGTISDQANVTNSRFDGSIQLGQSDYNRGGGLIGRIDSASYKSQVLSNMASGQLINQGKPTTVAGLIGVGPSATRTIKDNLSAMKVTNGYLTVASGRNSGTKAYYLVDQAQGLSNSVWDSPMTAEEAEKLLTSQSQATAQLDDSKQLLATAYDVDYSQSSDYEEKRSLAYQNMEKFLPFYNRDYLVAMANGLTDDDPLVTKVVLSVLPMVDKAVVADVSGQKEAINQIMVNYADGSMDYFAVTYKGEFDSTRVVEYELIGKSLIFTPDQLLTNYDDIVTAVLPSLSQVTYTSDTIWKALATTGDQEDAIQKLYLADRFQEVQSNLETILRNVLGTSTVYLDNQGVSDYILAHQGELLLGLSYISRWYNIDFADTNIQNLVTFHQDFFGKPIETLDWLIQVGSSGYDALNPVYNNLKTEHFVGVNSGSETLPAYLEAFRQRFAGDSTAASWFYSAAKAYIVEATSYDSQGEVIGSSSLYDKLQKRLIDSTAVAKMSQDYNNMILPLLTATKDKVYIISTMEGIQFGSIETYVDPNLAEINPDLYVANLAAFKEIVTKEATNQADYWAAWYRLASDDVKEKLKTALPTWDTFYLYGHTAWSDPYGSSSLTSVTDVFGPTGHYLSKETAKKSVEAYSDTTSVYFVQVNALSQTNQQGGSIWTHEKTHVWDAKVFLDGQTHRDGVGMETYAEGLLQSPRDNRIRNSFALNLYTDWSTSDNPYPEYNASPERFQTREDLQTYMHGVMDVLYVMDYAEAMAITKLDSTTQRSQLTKLSEVARSTNSPHMDDYFTNFTDEEWSSIELKSIADFVDNKIALSRQYRSGQLGSSNSTSFGTGYLKVDLFSPFYSLEENSKGASGGYTFRRVAYELLAYGGYDAFVDYTSGRYKTDSEAVSAIFNGSYSDLNDFKKAMFAERVSKLDQLREVSFTSGGTDYQISSYQDLQTILDDLVAKGSDNQVYQFKRDLFLAYKAMTDEFNASIFQ</sequence>
<feature type="domain" description="G5" evidence="5">
    <location>
        <begin position="233"/>
        <end position="314"/>
    </location>
</feature>
<reference evidence="6 7" key="1">
    <citation type="submission" date="2021-01" db="EMBL/GenBank/DDBJ databases">
        <title>Genomic Encyclopedia of Type Strains, Phase IV (KMG-IV): sequencing the most valuable type-strain genomes for metagenomic binning, comparative biology and taxonomic classification.</title>
        <authorList>
            <person name="Goeker M."/>
        </authorList>
    </citation>
    <scope>NUCLEOTIDE SEQUENCE [LARGE SCALE GENOMIC DNA]</scope>
    <source>
        <strain evidence="6 7">DSM 27513</strain>
    </source>
</reference>
<keyword evidence="3" id="KW-0378">Hydrolase</keyword>
<keyword evidence="1" id="KW-0645">Protease</keyword>
<accession>A0ABS2PNL0</accession>
<dbReference type="SMART" id="SM01208">
    <property type="entry name" value="G5"/>
    <property type="match status" value="2"/>
</dbReference>
<feature type="region of interest" description="Disordered" evidence="4">
    <location>
        <begin position="1"/>
        <end position="133"/>
    </location>
</feature>
<dbReference type="InterPro" id="IPR011098">
    <property type="entry name" value="G5_dom"/>
</dbReference>
<feature type="compositionally biased region" description="Polar residues" evidence="4">
    <location>
        <begin position="109"/>
        <end position="129"/>
    </location>
</feature>
<name>A0ABS2PNL0_9STRE</name>
<feature type="compositionally biased region" description="Polar residues" evidence="4">
    <location>
        <begin position="378"/>
        <end position="388"/>
    </location>
</feature>
<keyword evidence="2" id="KW-0732">Signal</keyword>
<feature type="compositionally biased region" description="Low complexity" evidence="4">
    <location>
        <begin position="1"/>
        <end position="107"/>
    </location>
</feature>
<dbReference type="Gene3D" id="1.20.1270.70">
    <property type="entry name" value="Designed single chain three-helix bundle"/>
    <property type="match status" value="2"/>
</dbReference>
<evidence type="ECO:0000256" key="3">
    <source>
        <dbReference type="ARBA" id="ARBA00022801"/>
    </source>
</evidence>
<evidence type="ECO:0000256" key="2">
    <source>
        <dbReference type="ARBA" id="ARBA00022729"/>
    </source>
</evidence>
<evidence type="ECO:0000259" key="5">
    <source>
        <dbReference type="PROSITE" id="PS51109"/>
    </source>
</evidence>
<dbReference type="Gene3D" id="1.20.1270.90">
    <property type="entry name" value="AF1782-like"/>
    <property type="match status" value="1"/>
</dbReference>
<dbReference type="EMBL" id="JAFBEI010000051">
    <property type="protein sequence ID" value="MBM7637027.1"/>
    <property type="molecule type" value="Genomic_DNA"/>
</dbReference>
<evidence type="ECO:0000313" key="6">
    <source>
        <dbReference type="EMBL" id="MBM7637027.1"/>
    </source>
</evidence>
<dbReference type="RefSeq" id="WP_205017880.1">
    <property type="nucleotide sequence ID" value="NZ_JAFBEI010000051.1"/>
</dbReference>
<dbReference type="Pfam" id="PF17966">
    <property type="entry name" value="Muc_B2"/>
    <property type="match status" value="3"/>
</dbReference>
<feature type="compositionally biased region" description="Low complexity" evidence="4">
    <location>
        <begin position="389"/>
        <end position="431"/>
    </location>
</feature>
<protein>
    <recommendedName>
        <fullName evidence="5">G5 domain-containing protein</fullName>
    </recommendedName>
</protein>
<dbReference type="InterPro" id="IPR041495">
    <property type="entry name" value="Mub_B2"/>
</dbReference>
<evidence type="ECO:0000256" key="4">
    <source>
        <dbReference type="SAM" id="MobiDB-lite"/>
    </source>
</evidence>
<dbReference type="Pfam" id="PF05342">
    <property type="entry name" value="Peptidase_M26_N"/>
    <property type="match status" value="1"/>
</dbReference>
<dbReference type="Pfam" id="PF07554">
    <property type="entry name" value="FIVAR"/>
    <property type="match status" value="3"/>
</dbReference>
<dbReference type="InterPro" id="IPR008006">
    <property type="entry name" value="Peptidase_M26_N_dom"/>
</dbReference>